<sequence length="402" mass="44907">MSGVMEMTGKSENEMNSNKAVYKCRSRTCKEMLLSCGEIPIPVPAAAGWPLALIRSERETKQCPSNPLRAPTTNPPVPLPSSSPTRYLFAGATEGSVTYNEASAAFPENTLCSFEAAIKDGAEGIESDVHVSADNVVLMFHDPSLERTTDGHGKIASLPYLGCIDAIRTLKEPHQKIPTFDETMEMLMLKQNQHVVFNIDCKPNNDPERLFTLIKASIERFPHHARLLSPRLILGLWHPKFLEPSARLLPHIRKAYIGNSPSMARKYFWDTCDGFSMKFSCLVGWEGLSFRQDCQRAGKSILVWTVNDRQEMIEACKWGVDAILTDKTKDYLALRQQMEDDWSAVTAETSALFPYSSIHYNGLVSWLWGKVDTYALVISLVGPIPSDDHPIVLLSSHHLLLV</sequence>
<evidence type="ECO:0000259" key="2">
    <source>
        <dbReference type="PROSITE" id="PS51704"/>
    </source>
</evidence>
<reference evidence="3 4" key="1">
    <citation type="submission" date="2015-08" db="EMBL/GenBank/DDBJ databases">
        <title>Next Generation Sequencing and Analysis of the Genome of Puccinia sorghi L Schw, the Causal Agent of Maize Common Rust.</title>
        <authorList>
            <person name="Rochi L."/>
            <person name="Burguener G."/>
            <person name="Darino M."/>
            <person name="Turjanski A."/>
            <person name="Kreff E."/>
            <person name="Dieguez M.J."/>
            <person name="Sacco F."/>
        </authorList>
    </citation>
    <scope>NUCLEOTIDE SEQUENCE [LARGE SCALE GENOMIC DNA]</scope>
    <source>
        <strain evidence="3 4">RO10H11247</strain>
    </source>
</reference>
<keyword evidence="4" id="KW-1185">Reference proteome</keyword>
<evidence type="ECO:0000256" key="1">
    <source>
        <dbReference type="SAM" id="MobiDB-lite"/>
    </source>
</evidence>
<dbReference type="Pfam" id="PF03009">
    <property type="entry name" value="GDPD"/>
    <property type="match status" value="1"/>
</dbReference>
<dbReference type="AlphaFoldDB" id="A0A0L6V6X8"/>
<dbReference type="InterPro" id="IPR017946">
    <property type="entry name" value="PLC-like_Pdiesterase_TIM-brl"/>
</dbReference>
<dbReference type="SUPFAM" id="SSF51695">
    <property type="entry name" value="PLC-like phosphodiesterases"/>
    <property type="match status" value="1"/>
</dbReference>
<dbReference type="OrthoDB" id="1058301at2759"/>
<dbReference type="GO" id="GO:0006629">
    <property type="term" value="P:lipid metabolic process"/>
    <property type="evidence" value="ECO:0007669"/>
    <property type="project" value="InterPro"/>
</dbReference>
<organism evidence="3 4">
    <name type="scientific">Puccinia sorghi</name>
    <dbReference type="NCBI Taxonomy" id="27349"/>
    <lineage>
        <taxon>Eukaryota</taxon>
        <taxon>Fungi</taxon>
        <taxon>Dikarya</taxon>
        <taxon>Basidiomycota</taxon>
        <taxon>Pucciniomycotina</taxon>
        <taxon>Pucciniomycetes</taxon>
        <taxon>Pucciniales</taxon>
        <taxon>Pucciniaceae</taxon>
        <taxon>Puccinia</taxon>
    </lineage>
</organism>
<dbReference type="InterPro" id="IPR030395">
    <property type="entry name" value="GP_PDE_dom"/>
</dbReference>
<dbReference type="VEuPathDB" id="FungiDB:VP01_2377g1"/>
<protein>
    <recommendedName>
        <fullName evidence="2">GP-PDE domain-containing protein</fullName>
    </recommendedName>
</protein>
<evidence type="ECO:0000313" key="3">
    <source>
        <dbReference type="EMBL" id="KNZ56556.1"/>
    </source>
</evidence>
<dbReference type="Gene3D" id="3.20.20.190">
    <property type="entry name" value="Phosphatidylinositol (PI) phosphodiesterase"/>
    <property type="match status" value="1"/>
</dbReference>
<evidence type="ECO:0000313" key="4">
    <source>
        <dbReference type="Proteomes" id="UP000037035"/>
    </source>
</evidence>
<dbReference type="Proteomes" id="UP000037035">
    <property type="component" value="Unassembled WGS sequence"/>
</dbReference>
<dbReference type="PANTHER" id="PTHR43805">
    <property type="entry name" value="GLYCEROPHOSPHORYL DIESTER PHOSPHODIESTERASE"/>
    <property type="match status" value="1"/>
</dbReference>
<dbReference type="STRING" id="27349.A0A0L6V6X8"/>
<dbReference type="GO" id="GO:0008081">
    <property type="term" value="F:phosphoric diester hydrolase activity"/>
    <property type="evidence" value="ECO:0007669"/>
    <property type="project" value="InterPro"/>
</dbReference>
<accession>A0A0L6V6X8</accession>
<comment type="caution">
    <text evidence="3">The sequence shown here is derived from an EMBL/GenBank/DDBJ whole genome shotgun (WGS) entry which is preliminary data.</text>
</comment>
<name>A0A0L6V6X8_9BASI</name>
<gene>
    <name evidence="3" type="ORF">VP01_2377g1</name>
</gene>
<proteinExistence type="predicted"/>
<dbReference type="PROSITE" id="PS51704">
    <property type="entry name" value="GP_PDE"/>
    <property type="match status" value="1"/>
</dbReference>
<feature type="region of interest" description="Disordered" evidence="1">
    <location>
        <begin position="60"/>
        <end position="81"/>
    </location>
</feature>
<feature type="domain" description="GP-PDE" evidence="2">
    <location>
        <begin position="94"/>
        <end position="335"/>
    </location>
</feature>
<dbReference type="EMBL" id="LAVV01007255">
    <property type="protein sequence ID" value="KNZ56556.1"/>
    <property type="molecule type" value="Genomic_DNA"/>
</dbReference>
<dbReference type="PANTHER" id="PTHR43805:SF1">
    <property type="entry name" value="GP-PDE DOMAIN-CONTAINING PROTEIN"/>
    <property type="match status" value="1"/>
</dbReference>